<dbReference type="Proteomes" id="UP000198539">
    <property type="component" value="Unassembled WGS sequence"/>
</dbReference>
<dbReference type="SUPFAM" id="SSF53067">
    <property type="entry name" value="Actin-like ATPase domain"/>
    <property type="match status" value="2"/>
</dbReference>
<organism evidence="7 8">
    <name type="scientific">Roseicitreum antarcticum</name>
    <dbReference type="NCBI Taxonomy" id="564137"/>
    <lineage>
        <taxon>Bacteria</taxon>
        <taxon>Pseudomonadati</taxon>
        <taxon>Pseudomonadota</taxon>
        <taxon>Alphaproteobacteria</taxon>
        <taxon>Rhodobacterales</taxon>
        <taxon>Paracoccaceae</taxon>
        <taxon>Roseicitreum</taxon>
    </lineage>
</organism>
<dbReference type="RefSeq" id="WP_143033472.1">
    <property type="nucleotide sequence ID" value="NZ_CP061498.1"/>
</dbReference>
<dbReference type="InterPro" id="IPR018483">
    <property type="entry name" value="Carb_kinase_FGGY_CS"/>
</dbReference>
<dbReference type="AlphaFoldDB" id="A0A1H2VB44"/>
<protein>
    <submittedName>
        <fullName evidence="7">Xylulokinase</fullName>
    </submittedName>
</protein>
<dbReference type="PIRSF" id="PIRSF000538">
    <property type="entry name" value="GlpK"/>
    <property type="match status" value="1"/>
</dbReference>
<dbReference type="InterPro" id="IPR018485">
    <property type="entry name" value="FGGY_C"/>
</dbReference>
<dbReference type="EMBL" id="FNOM01000003">
    <property type="protein sequence ID" value="SDW65537.1"/>
    <property type="molecule type" value="Genomic_DNA"/>
</dbReference>
<keyword evidence="8" id="KW-1185">Reference proteome</keyword>
<dbReference type="OrthoDB" id="9805576at2"/>
<evidence type="ECO:0000256" key="3">
    <source>
        <dbReference type="ARBA" id="ARBA00022777"/>
    </source>
</evidence>
<dbReference type="InterPro" id="IPR018484">
    <property type="entry name" value="FGGY_N"/>
</dbReference>
<evidence type="ECO:0000256" key="4">
    <source>
        <dbReference type="RuleBase" id="RU003733"/>
    </source>
</evidence>
<keyword evidence="3 4" id="KW-0418">Kinase</keyword>
<keyword evidence="2 4" id="KW-0808">Transferase</keyword>
<evidence type="ECO:0000313" key="7">
    <source>
        <dbReference type="EMBL" id="SDW65537.1"/>
    </source>
</evidence>
<comment type="similarity">
    <text evidence="1 4">Belongs to the FGGY kinase family.</text>
</comment>
<evidence type="ECO:0000259" key="6">
    <source>
        <dbReference type="Pfam" id="PF02782"/>
    </source>
</evidence>
<dbReference type="InterPro" id="IPR050406">
    <property type="entry name" value="FGGY_Carb_Kinase"/>
</dbReference>
<dbReference type="GO" id="GO:0016773">
    <property type="term" value="F:phosphotransferase activity, alcohol group as acceptor"/>
    <property type="evidence" value="ECO:0007669"/>
    <property type="project" value="InterPro"/>
</dbReference>
<sequence length="505" mass="52774">MSEFRIGLDVGTTAIKAAVYQPDGTCVARAERGNKVLRTGPGRAEQDMEQVWQNAVSCLAEVAKDCEGATIGSVGVCGQGDGLWAIDADGYPVGNAMLWNDTRAAADLETLVDAGRTDAIGKGSGTSLWPGTSAMLWRWLQAQDGHAASRVATVFTCADWIGYRLTGTVATDMSNGSIPFIDLDARRYSDAQFASVDCEGLKPRLASPRCASDRLGGLTAEAARATGLPEGLPVSVGTLDLAAMIVGMGLDQPGQTMLIMGTTAVVNILTDVADRVSVPVGASALHATSDAIIRILAPATGAAAFDWFAQLHPQSLGGDTPAAVAEKLNALVLSVPVGANGVTFLPYLNGERAPFVAADITAGFHGMRSDTTKADLGRAVMEGTAMSLRHCFESHSGLPTRPVQLTGGGSRNAVWCQIIADIIGQDVVVSPQSDQGLWGAACLGAAAAGAGDAMTLVQRDEDTTTYAADPEKHAAYSSVYRRYEMISSAMRRLQKDLNLIKDPMP</sequence>
<dbReference type="PANTHER" id="PTHR43095:SF5">
    <property type="entry name" value="XYLULOSE KINASE"/>
    <property type="match status" value="1"/>
</dbReference>
<reference evidence="7 8" key="1">
    <citation type="submission" date="2016-10" db="EMBL/GenBank/DDBJ databases">
        <authorList>
            <person name="de Groot N.N."/>
        </authorList>
    </citation>
    <scope>NUCLEOTIDE SEQUENCE [LARGE SCALE GENOMIC DNA]</scope>
    <source>
        <strain evidence="7 8">CGMCC 1.8894</strain>
    </source>
</reference>
<dbReference type="Gene3D" id="3.30.420.40">
    <property type="match status" value="2"/>
</dbReference>
<dbReference type="InterPro" id="IPR043129">
    <property type="entry name" value="ATPase_NBD"/>
</dbReference>
<dbReference type="PROSITE" id="PS00445">
    <property type="entry name" value="FGGY_KINASES_2"/>
    <property type="match status" value="1"/>
</dbReference>
<name>A0A1H2VB44_9RHOB</name>
<evidence type="ECO:0000256" key="1">
    <source>
        <dbReference type="ARBA" id="ARBA00009156"/>
    </source>
</evidence>
<feature type="domain" description="Carbohydrate kinase FGGY N-terminal" evidence="5">
    <location>
        <begin position="6"/>
        <end position="247"/>
    </location>
</feature>
<proteinExistence type="inferred from homology"/>
<gene>
    <name evidence="7" type="ORF">SAMN04488238_10311</name>
</gene>
<evidence type="ECO:0000313" key="8">
    <source>
        <dbReference type="Proteomes" id="UP000198539"/>
    </source>
</evidence>
<dbReference type="GO" id="GO:0005975">
    <property type="term" value="P:carbohydrate metabolic process"/>
    <property type="evidence" value="ECO:0007669"/>
    <property type="project" value="InterPro"/>
</dbReference>
<accession>A0A1H2VB44</accession>
<evidence type="ECO:0000256" key="2">
    <source>
        <dbReference type="ARBA" id="ARBA00022679"/>
    </source>
</evidence>
<dbReference type="Pfam" id="PF02782">
    <property type="entry name" value="FGGY_C"/>
    <property type="match status" value="1"/>
</dbReference>
<dbReference type="Pfam" id="PF00370">
    <property type="entry name" value="FGGY_N"/>
    <property type="match status" value="1"/>
</dbReference>
<dbReference type="InterPro" id="IPR000577">
    <property type="entry name" value="Carb_kinase_FGGY"/>
</dbReference>
<dbReference type="CDD" id="cd07802">
    <property type="entry name" value="ASKHA_NBD_FGGY_EcLyxK-like"/>
    <property type="match status" value="1"/>
</dbReference>
<dbReference type="GO" id="GO:0016301">
    <property type="term" value="F:kinase activity"/>
    <property type="evidence" value="ECO:0007669"/>
    <property type="project" value="UniProtKB-KW"/>
</dbReference>
<dbReference type="PANTHER" id="PTHR43095">
    <property type="entry name" value="SUGAR KINASE"/>
    <property type="match status" value="1"/>
</dbReference>
<evidence type="ECO:0000259" key="5">
    <source>
        <dbReference type="Pfam" id="PF00370"/>
    </source>
</evidence>
<dbReference type="STRING" id="564137.SAMN04488238_10311"/>
<feature type="domain" description="Carbohydrate kinase FGGY C-terminal" evidence="6">
    <location>
        <begin position="258"/>
        <end position="448"/>
    </location>
</feature>